<comment type="similarity">
    <text evidence="14">Belongs to the NadD family.</text>
</comment>
<dbReference type="NCBIfam" id="TIGR00488">
    <property type="entry name" value="bis(5'-nucleosyl)-tetraphosphatase (symmetrical) YqeK"/>
    <property type="match status" value="1"/>
</dbReference>
<evidence type="ECO:0000256" key="3">
    <source>
        <dbReference type="ARBA" id="ARBA00022642"/>
    </source>
</evidence>
<dbReference type="GO" id="GO:0004515">
    <property type="term" value="F:nicotinate-nucleotide adenylyltransferase activity"/>
    <property type="evidence" value="ECO:0007669"/>
    <property type="project" value="UniProtKB-UniRule"/>
</dbReference>
<dbReference type="Pfam" id="PF01966">
    <property type="entry name" value="HD"/>
    <property type="match status" value="1"/>
</dbReference>
<dbReference type="SUPFAM" id="SSF52374">
    <property type="entry name" value="Nucleotidylyl transferase"/>
    <property type="match status" value="1"/>
</dbReference>
<dbReference type="InterPro" id="IPR005248">
    <property type="entry name" value="NadD/NMNAT"/>
</dbReference>
<keyword evidence="9 14" id="KW-0067">ATP-binding</keyword>
<dbReference type="Gene3D" id="1.10.3210.10">
    <property type="entry name" value="Hypothetical protein af1432"/>
    <property type="match status" value="1"/>
</dbReference>
<dbReference type="InterPro" id="IPR006674">
    <property type="entry name" value="HD_domain"/>
</dbReference>
<comment type="caution">
    <text evidence="16">The sequence shown here is derived from an EMBL/GenBank/DDBJ whole genome shotgun (WGS) entry which is preliminary data.</text>
</comment>
<dbReference type="Proteomes" id="UP000823921">
    <property type="component" value="Unassembled WGS sequence"/>
</dbReference>
<comment type="pathway">
    <text evidence="2 14">Cofactor biosynthesis; NAD(+) biosynthesis; deamido-NAD(+) from nicotinate D-ribonucleotide: step 1/1.</text>
</comment>
<dbReference type="Pfam" id="PF01467">
    <property type="entry name" value="CTP_transf_like"/>
    <property type="match status" value="1"/>
</dbReference>
<evidence type="ECO:0000256" key="14">
    <source>
        <dbReference type="HAMAP-Rule" id="MF_00244"/>
    </source>
</evidence>
<dbReference type="SMART" id="SM00471">
    <property type="entry name" value="HDc"/>
    <property type="match status" value="1"/>
</dbReference>
<evidence type="ECO:0000256" key="8">
    <source>
        <dbReference type="ARBA" id="ARBA00022801"/>
    </source>
</evidence>
<evidence type="ECO:0000256" key="1">
    <source>
        <dbReference type="ARBA" id="ARBA00002324"/>
    </source>
</evidence>
<dbReference type="GO" id="GO:0009435">
    <property type="term" value="P:NAD+ biosynthetic process"/>
    <property type="evidence" value="ECO:0007669"/>
    <property type="project" value="UniProtKB-UniRule"/>
</dbReference>
<evidence type="ECO:0000256" key="13">
    <source>
        <dbReference type="ARBA" id="ARBA00049417"/>
    </source>
</evidence>
<dbReference type="InterPro" id="IPR014729">
    <property type="entry name" value="Rossmann-like_a/b/a_fold"/>
</dbReference>
<evidence type="ECO:0000256" key="5">
    <source>
        <dbReference type="ARBA" id="ARBA00022695"/>
    </source>
</evidence>
<dbReference type="EC" id="2.7.7.18" evidence="14"/>
<evidence type="ECO:0000256" key="2">
    <source>
        <dbReference type="ARBA" id="ARBA00005019"/>
    </source>
</evidence>
<dbReference type="InterPro" id="IPR003607">
    <property type="entry name" value="HD/PDEase_dom"/>
</dbReference>
<feature type="domain" description="HD" evidence="15">
    <location>
        <begin position="229"/>
        <end position="343"/>
    </location>
</feature>
<dbReference type="PANTHER" id="PTHR39321:SF3">
    <property type="entry name" value="PHOSPHOPANTETHEINE ADENYLYLTRANSFERASE"/>
    <property type="match status" value="1"/>
</dbReference>
<gene>
    <name evidence="16" type="primary">yqeK</name>
    <name evidence="14" type="synonym">nadD</name>
    <name evidence="16" type="ORF">H9712_08245</name>
</gene>
<sequence length="402" mass="45466">MKLGIYGGTFNPPHLGHLTSAQAAMDVLGLDRLQFVPAALPPHKQLPAGSPGPRERLAMMELAADSLLMPQKIGVNALELSRPGKSYTADTLEQIHGQYPDAELWLMMGTDMFLTLQNWWEPERITRLAGVCTFARTQSDSGEALNIQAEYLQKTFGAKTCVLQLPHIVDVSSTQLRQMLERGEGQEYLPPAVYGYIIRHGLYGVHFDLKQLPDRELRACAYSMIRAKRIAHIKGTEEEAVRLARRWGADEEKARRAGILHDITKYLEMDEQLQLCHKYGIVLDDLEQRAVKLLHSKTGACVARDVYGVSDDIYHAIFWHTTGKADMTLLEKILYIADYMEPNRDFPGVEKLRKLAYEDLDQAVLLGCEMSIQEMKDRGLPVHGNTLQARDWLRSKSNRKEP</sequence>
<keyword evidence="10" id="KW-0408">Iron</keyword>
<evidence type="ECO:0000256" key="9">
    <source>
        <dbReference type="ARBA" id="ARBA00022840"/>
    </source>
</evidence>
<comment type="catalytic activity">
    <reaction evidence="12 14">
        <text>nicotinate beta-D-ribonucleotide + ATP + H(+) = deamido-NAD(+) + diphosphate</text>
        <dbReference type="Rhea" id="RHEA:22860"/>
        <dbReference type="ChEBI" id="CHEBI:15378"/>
        <dbReference type="ChEBI" id="CHEBI:30616"/>
        <dbReference type="ChEBI" id="CHEBI:33019"/>
        <dbReference type="ChEBI" id="CHEBI:57502"/>
        <dbReference type="ChEBI" id="CHEBI:58437"/>
        <dbReference type="EC" id="2.7.7.18"/>
    </reaction>
</comment>
<organism evidence="16 17">
    <name type="scientific">Candidatus Flavonifractor intestinigallinarum</name>
    <dbReference type="NCBI Taxonomy" id="2838586"/>
    <lineage>
        <taxon>Bacteria</taxon>
        <taxon>Bacillati</taxon>
        <taxon>Bacillota</taxon>
        <taxon>Clostridia</taxon>
        <taxon>Eubacteriales</taxon>
        <taxon>Oscillospiraceae</taxon>
        <taxon>Flavonifractor</taxon>
    </lineage>
</organism>
<keyword evidence="4 14" id="KW-0808">Transferase</keyword>
<dbReference type="GO" id="GO:0008803">
    <property type="term" value="F:bis(5'-nucleosyl)-tetraphosphatase (symmetrical) activity"/>
    <property type="evidence" value="ECO:0007669"/>
    <property type="project" value="UniProtKB-EC"/>
</dbReference>
<dbReference type="NCBIfam" id="TIGR00277">
    <property type="entry name" value="HDIG"/>
    <property type="match status" value="1"/>
</dbReference>
<dbReference type="InterPro" id="IPR005249">
    <property type="entry name" value="YqeK"/>
</dbReference>
<dbReference type="CDD" id="cd02165">
    <property type="entry name" value="NMNAT"/>
    <property type="match status" value="1"/>
</dbReference>
<dbReference type="PROSITE" id="PS51831">
    <property type="entry name" value="HD"/>
    <property type="match status" value="1"/>
</dbReference>
<evidence type="ECO:0000256" key="4">
    <source>
        <dbReference type="ARBA" id="ARBA00022679"/>
    </source>
</evidence>
<comment type="catalytic activity">
    <reaction evidence="13">
        <text>P(1),P(4)-bis(5'-adenosyl) tetraphosphate + H2O = 2 ADP + 2 H(+)</text>
        <dbReference type="Rhea" id="RHEA:24252"/>
        <dbReference type="ChEBI" id="CHEBI:15377"/>
        <dbReference type="ChEBI" id="CHEBI:15378"/>
        <dbReference type="ChEBI" id="CHEBI:58141"/>
        <dbReference type="ChEBI" id="CHEBI:456216"/>
        <dbReference type="EC" id="3.6.1.41"/>
    </reaction>
</comment>
<reference evidence="16" key="2">
    <citation type="submission" date="2021-04" db="EMBL/GenBank/DDBJ databases">
        <authorList>
            <person name="Gilroy R."/>
        </authorList>
    </citation>
    <scope>NUCLEOTIDE SEQUENCE</scope>
    <source>
        <strain evidence="16">CHK192-8294</strain>
    </source>
</reference>
<dbReference type="InterPro" id="IPR006675">
    <property type="entry name" value="HDIG_dom"/>
</dbReference>
<keyword evidence="8 16" id="KW-0378">Hydrolase</keyword>
<protein>
    <recommendedName>
        <fullName evidence="14">Probable nicotinate-nucleotide adenylyltransferase</fullName>
        <ecNumber evidence="14">2.7.7.18</ecNumber>
    </recommendedName>
    <alternativeName>
        <fullName evidence="14">Deamido-NAD(+) diphosphorylase</fullName>
    </alternativeName>
    <alternativeName>
        <fullName evidence="14">Deamido-NAD(+) pyrophosphorylase</fullName>
    </alternativeName>
    <alternativeName>
        <fullName evidence="14">Nicotinate mononucleotide adenylyltransferase</fullName>
        <shortName evidence="14">NaMN adenylyltransferase</shortName>
    </alternativeName>
</protein>
<evidence type="ECO:0000256" key="7">
    <source>
        <dbReference type="ARBA" id="ARBA00022741"/>
    </source>
</evidence>
<name>A0A9D2SBV0_9FIRM</name>
<dbReference type="EMBL" id="DWXO01000078">
    <property type="protein sequence ID" value="HJB80961.1"/>
    <property type="molecule type" value="Genomic_DNA"/>
</dbReference>
<dbReference type="NCBIfam" id="TIGR00482">
    <property type="entry name" value="nicotinate (nicotinamide) nucleotide adenylyltransferase"/>
    <property type="match status" value="1"/>
</dbReference>
<evidence type="ECO:0000256" key="6">
    <source>
        <dbReference type="ARBA" id="ARBA00022723"/>
    </source>
</evidence>
<evidence type="ECO:0000313" key="16">
    <source>
        <dbReference type="EMBL" id="HJB80961.1"/>
    </source>
</evidence>
<dbReference type="AlphaFoldDB" id="A0A9D2SBV0"/>
<dbReference type="SUPFAM" id="SSF109604">
    <property type="entry name" value="HD-domain/PDEase-like"/>
    <property type="match status" value="1"/>
</dbReference>
<evidence type="ECO:0000259" key="15">
    <source>
        <dbReference type="PROSITE" id="PS51831"/>
    </source>
</evidence>
<keyword evidence="11 14" id="KW-0520">NAD</keyword>
<dbReference type="PANTHER" id="PTHR39321">
    <property type="entry name" value="NICOTINATE-NUCLEOTIDE ADENYLYLTRANSFERASE-RELATED"/>
    <property type="match status" value="1"/>
</dbReference>
<keyword evidence="5 14" id="KW-0548">Nucleotidyltransferase</keyword>
<accession>A0A9D2SBV0</accession>
<reference evidence="16" key="1">
    <citation type="journal article" date="2021" name="PeerJ">
        <title>Extensive microbial diversity within the chicken gut microbiome revealed by metagenomics and culture.</title>
        <authorList>
            <person name="Gilroy R."/>
            <person name="Ravi A."/>
            <person name="Getino M."/>
            <person name="Pursley I."/>
            <person name="Horton D.L."/>
            <person name="Alikhan N.F."/>
            <person name="Baker D."/>
            <person name="Gharbi K."/>
            <person name="Hall N."/>
            <person name="Watson M."/>
            <person name="Adriaenssens E.M."/>
            <person name="Foster-Nyarko E."/>
            <person name="Jarju S."/>
            <person name="Secka A."/>
            <person name="Antonio M."/>
            <person name="Oren A."/>
            <person name="Chaudhuri R.R."/>
            <person name="La Ragione R."/>
            <person name="Hildebrand F."/>
            <person name="Pallen M.J."/>
        </authorList>
    </citation>
    <scope>NUCLEOTIDE SEQUENCE</scope>
    <source>
        <strain evidence="16">CHK192-8294</strain>
    </source>
</reference>
<keyword evidence="3 14" id="KW-0662">Pyridine nucleotide biosynthesis</keyword>
<dbReference type="InterPro" id="IPR004821">
    <property type="entry name" value="Cyt_trans-like"/>
</dbReference>
<evidence type="ECO:0000256" key="11">
    <source>
        <dbReference type="ARBA" id="ARBA00023027"/>
    </source>
</evidence>
<dbReference type="Gene3D" id="3.40.50.620">
    <property type="entry name" value="HUPs"/>
    <property type="match status" value="1"/>
</dbReference>
<proteinExistence type="inferred from homology"/>
<evidence type="ECO:0000313" key="17">
    <source>
        <dbReference type="Proteomes" id="UP000823921"/>
    </source>
</evidence>
<dbReference type="GO" id="GO:0046872">
    <property type="term" value="F:metal ion binding"/>
    <property type="evidence" value="ECO:0007669"/>
    <property type="project" value="UniProtKB-KW"/>
</dbReference>
<dbReference type="GO" id="GO:0005524">
    <property type="term" value="F:ATP binding"/>
    <property type="evidence" value="ECO:0007669"/>
    <property type="project" value="UniProtKB-KW"/>
</dbReference>
<evidence type="ECO:0000256" key="12">
    <source>
        <dbReference type="ARBA" id="ARBA00048721"/>
    </source>
</evidence>
<keyword evidence="6" id="KW-0479">Metal-binding</keyword>
<comment type="function">
    <text evidence="1 14">Catalyzes the reversible adenylation of nicotinate mononucleotide (NaMN) to nicotinic acid adenine dinucleotide (NaAD).</text>
</comment>
<evidence type="ECO:0000256" key="10">
    <source>
        <dbReference type="ARBA" id="ARBA00023004"/>
    </source>
</evidence>
<keyword evidence="7 14" id="KW-0547">Nucleotide-binding</keyword>
<dbReference type="HAMAP" id="MF_00244">
    <property type="entry name" value="NaMN_adenylyltr"/>
    <property type="match status" value="1"/>
</dbReference>